<reference evidence="1" key="1">
    <citation type="submission" date="2019-12" db="EMBL/GenBank/DDBJ databases">
        <title>Compelete sequence of pSE5416-KPC.</title>
        <authorList>
            <person name="Zhou D."/>
        </authorList>
    </citation>
    <scope>NUCLEOTIDE SEQUENCE</scope>
    <source>
        <strain evidence="1">SE5416</strain>
        <plasmid evidence="1">pSE5416-KPC</plasmid>
    </source>
</reference>
<organism evidence="1">
    <name type="scientific">Pseudomonas aeruginosa</name>
    <dbReference type="NCBI Taxonomy" id="287"/>
    <lineage>
        <taxon>Bacteria</taxon>
        <taxon>Pseudomonadati</taxon>
        <taxon>Pseudomonadota</taxon>
        <taxon>Gammaproteobacteria</taxon>
        <taxon>Pseudomonadales</taxon>
        <taxon>Pseudomonadaceae</taxon>
        <taxon>Pseudomonas</taxon>
    </lineage>
</organism>
<protein>
    <submittedName>
        <fullName evidence="1">Uncharacterized protein</fullName>
    </submittedName>
</protein>
<dbReference type="AlphaFoldDB" id="A0A7S6K818"/>
<sequence>MLLSRADHDGKSENLLCRCCCRWSAVVVRGLSIAEGQSNPVGLAGHYCNGGRACAGGAVENRPQLLPGDVSRLAQAGKWREQLKSQNEQGGQNRPPYFWRLI</sequence>
<geneLocation type="plasmid" evidence="1">
    <name>pSE5416-KPC</name>
</geneLocation>
<accession>A0A7S6K818</accession>
<keyword evidence="1" id="KW-0614">Plasmid</keyword>
<name>A0A7S6K818_PSEAI</name>
<proteinExistence type="predicted"/>
<dbReference type="EMBL" id="MN894887">
    <property type="protein sequence ID" value="QNI17891.1"/>
    <property type="molecule type" value="Genomic_DNA"/>
</dbReference>
<evidence type="ECO:0000313" key="1">
    <source>
        <dbReference type="EMBL" id="QNI17891.1"/>
    </source>
</evidence>